<organism evidence="1 2">
    <name type="scientific">Candidatus Desulfacyla euxinica</name>
    <dbReference type="NCBI Taxonomy" id="2841693"/>
    <lineage>
        <taxon>Bacteria</taxon>
        <taxon>Deltaproteobacteria</taxon>
        <taxon>Candidatus Desulfacyla</taxon>
    </lineage>
</organism>
<gene>
    <name evidence="1" type="ORF">H8E19_09960</name>
</gene>
<name>A0A8J6N096_9DELT</name>
<sequence length="405" mass="46537">MKNRNSLKRHSFLFSFSLVFISLLLVATAQDLLSLENDEGPGLKKPKVNEQILRGIDLIYEREFDDAEDLFRKVIAKSQDKPAGYFYLAMVSWSRLASGFWSPVNVKEFKKRIDRAIEVAEARVDKDGADSYDFFYLGGALGFKGRFELMKGNWASSFFLARDAIAALKICSEMDPDNKDVLLGLGTFDYYTARLSGILKFLTYFLVHEGDIEKGLKKLTVASKEAAYSATEAKTVLLYIYLFGEQDFTKALDLSTELAERYRKNPRFQVLLGVSYIRLEMDPQYREMVSKLRLRSTEASIRVAPMWEKRALYLESIYDLFHGLYPEARSRLRKILDHKDPENDPTMIAWPLVKIGMSYELENNRDEAKKYYDQVLNMENASGAQFVAKKLLESPLKKGEPFIGY</sequence>
<dbReference type="Gene3D" id="1.25.40.10">
    <property type="entry name" value="Tetratricopeptide repeat domain"/>
    <property type="match status" value="2"/>
</dbReference>
<dbReference type="EMBL" id="JACNJD010000230">
    <property type="protein sequence ID" value="MBC8177716.1"/>
    <property type="molecule type" value="Genomic_DNA"/>
</dbReference>
<dbReference type="InterPro" id="IPR011990">
    <property type="entry name" value="TPR-like_helical_dom_sf"/>
</dbReference>
<dbReference type="AlphaFoldDB" id="A0A8J6N096"/>
<reference evidence="1 2" key="1">
    <citation type="submission" date="2020-08" db="EMBL/GenBank/DDBJ databases">
        <title>Bridging the membrane lipid divide: bacteria of the FCB group superphylum have the potential to synthesize archaeal ether lipids.</title>
        <authorList>
            <person name="Villanueva L."/>
            <person name="Von Meijenfeldt F.A.B."/>
            <person name="Westbye A.B."/>
            <person name="Yadav S."/>
            <person name="Hopmans E.C."/>
            <person name="Dutilh B.E."/>
            <person name="Sinninghe Damste J.S."/>
        </authorList>
    </citation>
    <scope>NUCLEOTIDE SEQUENCE [LARGE SCALE GENOMIC DNA]</scope>
    <source>
        <strain evidence="1">NIOZ-UU27</strain>
    </source>
</reference>
<dbReference type="Pfam" id="PF13174">
    <property type="entry name" value="TPR_6"/>
    <property type="match status" value="1"/>
</dbReference>
<dbReference type="Proteomes" id="UP000650524">
    <property type="component" value="Unassembled WGS sequence"/>
</dbReference>
<evidence type="ECO:0000313" key="2">
    <source>
        <dbReference type="Proteomes" id="UP000650524"/>
    </source>
</evidence>
<dbReference type="SUPFAM" id="SSF48452">
    <property type="entry name" value="TPR-like"/>
    <property type="match status" value="3"/>
</dbReference>
<comment type="caution">
    <text evidence="1">The sequence shown here is derived from an EMBL/GenBank/DDBJ whole genome shotgun (WGS) entry which is preliminary data.</text>
</comment>
<dbReference type="InterPro" id="IPR019734">
    <property type="entry name" value="TPR_rpt"/>
</dbReference>
<accession>A0A8J6N096</accession>
<proteinExistence type="predicted"/>
<evidence type="ECO:0000313" key="1">
    <source>
        <dbReference type="EMBL" id="MBC8177716.1"/>
    </source>
</evidence>
<evidence type="ECO:0008006" key="3">
    <source>
        <dbReference type="Google" id="ProtNLM"/>
    </source>
</evidence>
<protein>
    <recommendedName>
        <fullName evidence="3">Tetratricopeptide repeat protein</fullName>
    </recommendedName>
</protein>